<feature type="domain" description="THIF-type NAD/FAD binding fold" evidence="2">
    <location>
        <begin position="14"/>
        <end position="331"/>
    </location>
</feature>
<sequence>MAEKQLSAVEAELYDRQIRLWGIESQEKLRAANVLLINIRALGSEIAKNILLSGINSLTILDDGTVTEEEQQKNFLLNKGSVGNPIADEVLIKAQALNPLVKIKVDKQPPSSKDSSYFKNFTIIVATCIKTDLLLKIDKVCRSSNVKLIYGDVFGTFGFSVADFLDHNYHEDQIKLAGKKRTHGEKDHEKTTIKVQGVINYPELKKVLILPNTKQSADSIKKSKRRNELFYIMLALMEFRNKNNRNPAIESKEGDLKTLETIKADIFQLYEVDELKTKLPADIFELVFGEEVVPVCSVVGGVIAQEVIKAVSEKEVPVNNIFLFDPITFDGKEEAIGA</sequence>
<proteinExistence type="inferred from homology"/>
<dbReference type="Gene3D" id="3.40.50.720">
    <property type="entry name" value="NAD(P)-binding Rossmann-like Domain"/>
    <property type="match status" value="1"/>
</dbReference>
<accession>A0A9N9TPD9</accession>
<comment type="similarity">
    <text evidence="1">Belongs to the ubiquitin-activating E1 family.</text>
</comment>
<evidence type="ECO:0000313" key="3">
    <source>
        <dbReference type="EMBL" id="CAG9859237.1"/>
    </source>
</evidence>
<dbReference type="Pfam" id="PF00899">
    <property type="entry name" value="ThiF"/>
    <property type="match status" value="1"/>
</dbReference>
<organism evidence="3 4">
    <name type="scientific">Phyllotreta striolata</name>
    <name type="common">Striped flea beetle</name>
    <name type="synonym">Crioceris striolata</name>
    <dbReference type="NCBI Taxonomy" id="444603"/>
    <lineage>
        <taxon>Eukaryota</taxon>
        <taxon>Metazoa</taxon>
        <taxon>Ecdysozoa</taxon>
        <taxon>Arthropoda</taxon>
        <taxon>Hexapoda</taxon>
        <taxon>Insecta</taxon>
        <taxon>Pterygota</taxon>
        <taxon>Neoptera</taxon>
        <taxon>Endopterygota</taxon>
        <taxon>Coleoptera</taxon>
        <taxon>Polyphaga</taxon>
        <taxon>Cucujiformia</taxon>
        <taxon>Chrysomeloidea</taxon>
        <taxon>Chrysomelidae</taxon>
        <taxon>Galerucinae</taxon>
        <taxon>Alticini</taxon>
        <taxon>Phyllotreta</taxon>
    </lineage>
</organism>
<evidence type="ECO:0000259" key="2">
    <source>
        <dbReference type="Pfam" id="PF00899"/>
    </source>
</evidence>
<dbReference type="InterPro" id="IPR045886">
    <property type="entry name" value="ThiF/MoeB/HesA"/>
</dbReference>
<dbReference type="InterPro" id="IPR035985">
    <property type="entry name" value="Ubiquitin-activating_enz"/>
</dbReference>
<dbReference type="PANTHER" id="PTHR10953">
    <property type="entry name" value="UBIQUITIN-ACTIVATING ENZYME E1"/>
    <property type="match status" value="1"/>
</dbReference>
<dbReference type="OrthoDB" id="412647at2759"/>
<keyword evidence="4" id="KW-1185">Reference proteome</keyword>
<dbReference type="AlphaFoldDB" id="A0A9N9TPD9"/>
<name>A0A9N9TPD9_PHYSR</name>
<dbReference type="SUPFAM" id="SSF69572">
    <property type="entry name" value="Activating enzymes of the ubiquitin-like proteins"/>
    <property type="match status" value="1"/>
</dbReference>
<dbReference type="GO" id="GO:0031510">
    <property type="term" value="C:SUMO activating enzyme complex"/>
    <property type="evidence" value="ECO:0007669"/>
    <property type="project" value="TreeGrafter"/>
</dbReference>
<dbReference type="GO" id="GO:0016925">
    <property type="term" value="P:protein sumoylation"/>
    <property type="evidence" value="ECO:0007669"/>
    <property type="project" value="TreeGrafter"/>
</dbReference>
<evidence type="ECO:0000256" key="1">
    <source>
        <dbReference type="ARBA" id="ARBA00005673"/>
    </source>
</evidence>
<dbReference type="Proteomes" id="UP001153712">
    <property type="component" value="Chromosome 2"/>
</dbReference>
<dbReference type="InterPro" id="IPR000594">
    <property type="entry name" value="ThiF_NAD_FAD-bd"/>
</dbReference>
<evidence type="ECO:0000313" key="4">
    <source>
        <dbReference type="Proteomes" id="UP001153712"/>
    </source>
</evidence>
<dbReference type="EMBL" id="OU900095">
    <property type="protein sequence ID" value="CAG9859237.1"/>
    <property type="molecule type" value="Genomic_DNA"/>
</dbReference>
<dbReference type="GO" id="GO:0005737">
    <property type="term" value="C:cytoplasm"/>
    <property type="evidence" value="ECO:0007669"/>
    <property type="project" value="TreeGrafter"/>
</dbReference>
<dbReference type="GO" id="GO:0019948">
    <property type="term" value="F:SUMO activating enzyme activity"/>
    <property type="evidence" value="ECO:0007669"/>
    <property type="project" value="TreeGrafter"/>
</dbReference>
<dbReference type="PANTHER" id="PTHR10953:SF162">
    <property type="entry name" value="SUMO-ACTIVATING ENZYME SUBUNIT 1"/>
    <property type="match status" value="1"/>
</dbReference>
<gene>
    <name evidence="3" type="ORF">PHYEVI_LOCUS5611</name>
</gene>
<protein>
    <recommendedName>
        <fullName evidence="2">THIF-type NAD/FAD binding fold domain-containing protein</fullName>
    </recommendedName>
</protein>
<reference evidence="3" key="1">
    <citation type="submission" date="2022-01" db="EMBL/GenBank/DDBJ databases">
        <authorList>
            <person name="King R."/>
        </authorList>
    </citation>
    <scope>NUCLEOTIDE SEQUENCE</scope>
</reference>